<evidence type="ECO:0000313" key="1">
    <source>
        <dbReference type="EMBL" id="MBB4689621.1"/>
    </source>
</evidence>
<gene>
    <name evidence="1" type="ORF">BJY18_007106</name>
</gene>
<keyword evidence="2" id="KW-1185">Reference proteome</keyword>
<comment type="caution">
    <text evidence="1">The sequence shown here is derived from an EMBL/GenBank/DDBJ whole genome shotgun (WGS) entry which is preliminary data.</text>
</comment>
<sequence length="150" mass="16367">MALLAAVATSAARELYELARRWAKEEPDPAGQAAAIAAAHTRYLIDHRVGMDVFFAATFESPSFSELHRERRNLVNVLLAPCEMLCREHEEAVELVGQLHAQSHGFGALFLSGCYGHRRDVVVAKAKSAAQTMVAAHSRTAPDRFPLANG</sequence>
<dbReference type="Gene3D" id="1.10.357.10">
    <property type="entry name" value="Tetracycline Repressor, domain 2"/>
    <property type="match status" value="1"/>
</dbReference>
<evidence type="ECO:0000313" key="2">
    <source>
        <dbReference type="Proteomes" id="UP000581769"/>
    </source>
</evidence>
<dbReference type="InterPro" id="IPR036271">
    <property type="entry name" value="Tet_transcr_reg_TetR-rel_C_sf"/>
</dbReference>
<accession>A0A840J3H9</accession>
<protein>
    <submittedName>
        <fullName evidence="1">Uncharacterized protein</fullName>
    </submittedName>
</protein>
<dbReference type="SUPFAM" id="SSF48498">
    <property type="entry name" value="Tetracyclin repressor-like, C-terminal domain"/>
    <property type="match status" value="1"/>
</dbReference>
<dbReference type="EMBL" id="JACHMG010000001">
    <property type="protein sequence ID" value="MBB4689621.1"/>
    <property type="molecule type" value="Genomic_DNA"/>
</dbReference>
<name>A0A840J3H9_9PSEU</name>
<organism evidence="1 2">
    <name type="scientific">Amycolatopsis jiangsuensis</name>
    <dbReference type="NCBI Taxonomy" id="1181879"/>
    <lineage>
        <taxon>Bacteria</taxon>
        <taxon>Bacillati</taxon>
        <taxon>Actinomycetota</taxon>
        <taxon>Actinomycetes</taxon>
        <taxon>Pseudonocardiales</taxon>
        <taxon>Pseudonocardiaceae</taxon>
        <taxon>Amycolatopsis</taxon>
    </lineage>
</organism>
<dbReference type="AlphaFoldDB" id="A0A840J3H9"/>
<dbReference type="Proteomes" id="UP000581769">
    <property type="component" value="Unassembled WGS sequence"/>
</dbReference>
<reference evidence="1 2" key="1">
    <citation type="submission" date="2020-08" db="EMBL/GenBank/DDBJ databases">
        <title>Sequencing the genomes of 1000 actinobacteria strains.</title>
        <authorList>
            <person name="Klenk H.-P."/>
        </authorList>
    </citation>
    <scope>NUCLEOTIDE SEQUENCE [LARGE SCALE GENOMIC DNA]</scope>
    <source>
        <strain evidence="1 2">DSM 45859</strain>
    </source>
</reference>
<proteinExistence type="predicted"/>